<evidence type="ECO:0000256" key="9">
    <source>
        <dbReference type="SAM" id="Phobius"/>
    </source>
</evidence>
<accession>A0A923E0E1</accession>
<dbReference type="RefSeq" id="WP_246429955.1">
    <property type="nucleotide sequence ID" value="NZ_JACHMK010000001.1"/>
</dbReference>
<dbReference type="PANTHER" id="PTHR47019">
    <property type="entry name" value="LIPID II FLIPPASE MURJ"/>
    <property type="match status" value="1"/>
</dbReference>
<comment type="caution">
    <text evidence="10">The sequence shown here is derived from an EMBL/GenBank/DDBJ whole genome shotgun (WGS) entry which is preliminary data.</text>
</comment>
<feature type="compositionally biased region" description="Acidic residues" evidence="8">
    <location>
        <begin position="588"/>
        <end position="610"/>
    </location>
</feature>
<feature type="transmembrane region" description="Helical" evidence="9">
    <location>
        <begin position="183"/>
        <end position="203"/>
    </location>
</feature>
<organism evidence="10 11">
    <name type="scientific">Schaalia hyovaginalis</name>
    <dbReference type="NCBI Taxonomy" id="29316"/>
    <lineage>
        <taxon>Bacteria</taxon>
        <taxon>Bacillati</taxon>
        <taxon>Actinomycetota</taxon>
        <taxon>Actinomycetes</taxon>
        <taxon>Actinomycetales</taxon>
        <taxon>Actinomycetaceae</taxon>
        <taxon>Schaalia</taxon>
    </lineage>
</organism>
<feature type="transmembrane region" description="Helical" evidence="9">
    <location>
        <begin position="449"/>
        <end position="474"/>
    </location>
</feature>
<keyword evidence="2" id="KW-1003">Cell membrane</keyword>
<evidence type="ECO:0000313" key="10">
    <source>
        <dbReference type="EMBL" id="MBB6333611.1"/>
    </source>
</evidence>
<feature type="region of interest" description="Disordered" evidence="8">
    <location>
        <begin position="736"/>
        <end position="756"/>
    </location>
</feature>
<feature type="transmembrane region" description="Helical" evidence="9">
    <location>
        <begin position="47"/>
        <end position="66"/>
    </location>
</feature>
<dbReference type="EMBL" id="JACHMK010000001">
    <property type="protein sequence ID" value="MBB6333611.1"/>
    <property type="molecule type" value="Genomic_DNA"/>
</dbReference>
<feature type="transmembrane region" description="Helical" evidence="9">
    <location>
        <begin position="305"/>
        <end position="329"/>
    </location>
</feature>
<dbReference type="GO" id="GO:0005886">
    <property type="term" value="C:plasma membrane"/>
    <property type="evidence" value="ECO:0007669"/>
    <property type="project" value="UniProtKB-SubCell"/>
</dbReference>
<reference evidence="10" key="1">
    <citation type="submission" date="2020-08" db="EMBL/GenBank/DDBJ databases">
        <title>Sequencing the genomes of 1000 actinobacteria strains.</title>
        <authorList>
            <person name="Klenk H.-P."/>
        </authorList>
    </citation>
    <scope>NUCLEOTIDE SEQUENCE</scope>
    <source>
        <strain evidence="10">DSM 10695</strain>
    </source>
</reference>
<name>A0A923E0E1_9ACTO</name>
<comment type="subcellular location">
    <subcellularLocation>
        <location evidence="1">Cell membrane</location>
        <topology evidence="1">Multi-pass membrane protein</topology>
    </subcellularLocation>
</comment>
<dbReference type="GO" id="GO:0009252">
    <property type="term" value="P:peptidoglycan biosynthetic process"/>
    <property type="evidence" value="ECO:0007669"/>
    <property type="project" value="UniProtKB-KW"/>
</dbReference>
<evidence type="ECO:0000313" key="11">
    <source>
        <dbReference type="Proteomes" id="UP000617426"/>
    </source>
</evidence>
<keyword evidence="3 9" id="KW-0812">Transmembrane</keyword>
<feature type="transmembrane region" description="Helical" evidence="9">
    <location>
        <begin position="389"/>
        <end position="410"/>
    </location>
</feature>
<evidence type="ECO:0000256" key="8">
    <source>
        <dbReference type="SAM" id="MobiDB-lite"/>
    </source>
</evidence>
<evidence type="ECO:0000256" key="4">
    <source>
        <dbReference type="ARBA" id="ARBA00022960"/>
    </source>
</evidence>
<keyword evidence="11" id="KW-1185">Reference proteome</keyword>
<dbReference type="CDD" id="cd13123">
    <property type="entry name" value="MATE_MurJ_like"/>
    <property type="match status" value="1"/>
</dbReference>
<feature type="region of interest" description="Disordered" evidence="8">
    <location>
        <begin position="581"/>
        <end position="695"/>
    </location>
</feature>
<dbReference type="PRINTS" id="PR01806">
    <property type="entry name" value="VIRFACTRMVIN"/>
</dbReference>
<keyword evidence="5" id="KW-0573">Peptidoglycan synthesis</keyword>
<feature type="transmembrane region" description="Helical" evidence="9">
    <location>
        <begin position="422"/>
        <end position="443"/>
    </location>
</feature>
<dbReference type="Pfam" id="PF03023">
    <property type="entry name" value="MurJ"/>
    <property type="match status" value="1"/>
</dbReference>
<feature type="transmembrane region" description="Helical" evidence="9">
    <location>
        <begin position="72"/>
        <end position="95"/>
    </location>
</feature>
<feature type="transmembrane region" description="Helical" evidence="9">
    <location>
        <begin position="215"/>
        <end position="237"/>
    </location>
</feature>
<dbReference type="InterPro" id="IPR004268">
    <property type="entry name" value="MurJ"/>
</dbReference>
<dbReference type="PANTHER" id="PTHR47019:SF1">
    <property type="entry name" value="LIPID II FLIPPASE MURJ"/>
    <property type="match status" value="1"/>
</dbReference>
<dbReference type="InterPro" id="IPR051050">
    <property type="entry name" value="Lipid_II_flippase_MurJ/MviN"/>
</dbReference>
<feature type="transmembrane region" description="Helical" evidence="9">
    <location>
        <begin position="141"/>
        <end position="162"/>
    </location>
</feature>
<keyword evidence="4" id="KW-0133">Cell shape</keyword>
<feature type="compositionally biased region" description="Basic and acidic residues" evidence="8">
    <location>
        <begin position="681"/>
        <end position="693"/>
    </location>
</feature>
<dbReference type="AlphaFoldDB" id="A0A923E0E1"/>
<feature type="region of interest" description="Disordered" evidence="8">
    <location>
        <begin position="826"/>
        <end position="849"/>
    </location>
</feature>
<evidence type="ECO:0000256" key="1">
    <source>
        <dbReference type="ARBA" id="ARBA00004651"/>
    </source>
</evidence>
<keyword evidence="6 9" id="KW-1133">Transmembrane helix</keyword>
<protein>
    <submittedName>
        <fullName evidence="10">Peptidoglycan lipid II flippase</fullName>
    </submittedName>
</protein>
<evidence type="ECO:0000256" key="5">
    <source>
        <dbReference type="ARBA" id="ARBA00022984"/>
    </source>
</evidence>
<keyword evidence="7 9" id="KW-0472">Membrane</keyword>
<feature type="transmembrane region" description="Helical" evidence="9">
    <location>
        <begin position="486"/>
        <end position="510"/>
    </location>
</feature>
<gene>
    <name evidence="10" type="ORF">HD592_000176</name>
</gene>
<dbReference type="GO" id="GO:0008360">
    <property type="term" value="P:regulation of cell shape"/>
    <property type="evidence" value="ECO:0007669"/>
    <property type="project" value="UniProtKB-KW"/>
</dbReference>
<proteinExistence type="predicted"/>
<sequence>MNPPNDASSAPTGEPAQPKQHSLLRASALMASGTLVSRILGLVRSMMLLAVIGSAGGGVAAAFQTANTLPNTVFNILASGVFDAVLVPQIVGALKRKYGGETYINRLLTLAGVILFAITVVSMIAAPLLVVITAAGYDAEIRALAILFALLCLPQLFFYGLYNLLGELLNARRVFGPYMWAPVVNNVIGIAGLTAFFLLWGTTDGRIEIADFTSTQFWVLGGSATLGVIAQALVLLIPMRRAGIRFRPDFHFRGTSFRSASKVAGWTFATLMVSQIGILSTNNLASLADSYAKTHDVFDVVGINAYATAFMIFMVPQSLITVSLTTAIFTRMAESVADRDDRSVAANYDLGVRTITSLTLLATAILMAASVPMMQMVLYSTRNQDVVSAYAWILVALIPGVASTGMVLMSQRVFFAYEDIKPVFLMGIGPTILQVVVGWSMYALTGAKWWVVGAALGETACRLVQGIIAVMWVARRNPFVDRIALLRSYSNFLGSALIAGGVAFMILRFVGVHTKLASTAARFGVASLKVVLVSIIASLVYMVVLRFLSPSDSGRTIAPLLARLRVPEPLRRVLAAPITGNGETAEIMGEDTDSDSGGPMDEDEKFENDESPSPVPTSDAEAADDATASEHADEGEEPRELGGVFRSLAETDSETNQDEAPLPSFEEILTSQEGEAEEPGESDHDAVPSHAEENAITGRTRAWLTAVSAAAVASAEKVKAHFAAARSVAGAEAPEAGAAGAAEGDAPAGDSPDLTAGAALEDEGAAAFAADGESPAVEEAAASRIPAPVAGAGIPVAPTGPSGFDAVLAPSSAGAAKIRASAEELLTTPNPDGGAHPPASPEPDRTDRERRLIDPTKPTLILAAALTVAAAVWAVGTALSPVTDLDIAQSIVDAQSGGAQSAQSALDGEAASAAPMISSVSVLSWNNDDGDHPDLAVNMIDQNPETSWRSRYFDINVFDENATVTIVVNLEGPALVSGVTLQMDPSTQGGEVVVRNVTDPSNPRGGTELATSALSESTVISLPEPTEAGAIALSFRVMPTSVDGRPWAWVSELSVQ</sequence>
<dbReference type="GO" id="GO:0015648">
    <property type="term" value="F:lipid-linked peptidoglycan transporter activity"/>
    <property type="evidence" value="ECO:0007669"/>
    <property type="project" value="TreeGrafter"/>
</dbReference>
<evidence type="ECO:0000256" key="6">
    <source>
        <dbReference type="ARBA" id="ARBA00022989"/>
    </source>
</evidence>
<feature type="transmembrane region" description="Helical" evidence="9">
    <location>
        <begin position="107"/>
        <end position="135"/>
    </location>
</feature>
<evidence type="ECO:0000256" key="7">
    <source>
        <dbReference type="ARBA" id="ARBA00023136"/>
    </source>
</evidence>
<feature type="transmembrane region" description="Helical" evidence="9">
    <location>
        <begin position="350"/>
        <end position="369"/>
    </location>
</feature>
<dbReference type="GO" id="GO:0034204">
    <property type="term" value="P:lipid translocation"/>
    <property type="evidence" value="ECO:0007669"/>
    <property type="project" value="TreeGrafter"/>
</dbReference>
<evidence type="ECO:0000256" key="3">
    <source>
        <dbReference type="ARBA" id="ARBA00022692"/>
    </source>
</evidence>
<feature type="transmembrane region" description="Helical" evidence="9">
    <location>
        <begin position="530"/>
        <end position="548"/>
    </location>
</feature>
<dbReference type="Proteomes" id="UP000617426">
    <property type="component" value="Unassembled WGS sequence"/>
</dbReference>
<evidence type="ECO:0000256" key="2">
    <source>
        <dbReference type="ARBA" id="ARBA00022475"/>
    </source>
</evidence>